<feature type="transmembrane region" description="Helical" evidence="6">
    <location>
        <begin position="259"/>
        <end position="279"/>
    </location>
</feature>
<feature type="transmembrane region" description="Helical" evidence="6">
    <location>
        <begin position="227"/>
        <end position="253"/>
    </location>
</feature>
<comment type="subcellular location">
    <subcellularLocation>
        <location evidence="1">Cell membrane</location>
        <topology evidence="1">Multi-pass membrane protein</topology>
    </subcellularLocation>
</comment>
<organism evidence="7 8">
    <name type="scientific">Longimycelium tulufanense</name>
    <dbReference type="NCBI Taxonomy" id="907463"/>
    <lineage>
        <taxon>Bacteria</taxon>
        <taxon>Bacillati</taxon>
        <taxon>Actinomycetota</taxon>
        <taxon>Actinomycetes</taxon>
        <taxon>Pseudonocardiales</taxon>
        <taxon>Pseudonocardiaceae</taxon>
        <taxon>Longimycelium</taxon>
    </lineage>
</organism>
<evidence type="ECO:0000256" key="6">
    <source>
        <dbReference type="SAM" id="Phobius"/>
    </source>
</evidence>
<feature type="transmembrane region" description="Helical" evidence="6">
    <location>
        <begin position="402"/>
        <end position="423"/>
    </location>
</feature>
<dbReference type="GO" id="GO:0005886">
    <property type="term" value="C:plasma membrane"/>
    <property type="evidence" value="ECO:0007669"/>
    <property type="project" value="UniProtKB-SubCell"/>
</dbReference>
<sequence length="454" mass="46986">MNAAEPGGPHRGSGFAAFSVIWFGQTLSLLASGMTNFALTLWLWQRSERALPITILELCSYAAVVALSPVAGVLADRWGRRRTLATSNIAAAGVITLLWLLNALGMLGEAWIYPGMIALGGCLALQYPALTAAVTSLVAARDYARASGMLSLSVSMAGVVAPVVAALLMTNGGLGAVLVIDIISYLIAVTTLVVPIPQPPGRAANRRHRLRADLTFGFRYIARRPGFLALQIAFFLFYFASMFGVLLGPLVLARTQGDASALAGVLSAAGIGGILGGLATTAWGGAGIRPLTVILGGFVLTGLAGQLPFGISDTTAIWWVGSFAGAFLFPAIQAANQTIWQTMVPALVQGRVFAARRVLTESAGPIAMLLAGPLADDVFEPAMHHGPLVSALSWLVGTGPGAGTALIFVLAALLSIATGLWGLRARGLRELAALCARHEEATTSAIAGEARHGG</sequence>
<dbReference type="RefSeq" id="WP_189061499.1">
    <property type="nucleotide sequence ID" value="NZ_BMMK01000042.1"/>
</dbReference>
<gene>
    <name evidence="7" type="ORF">GCM10012275_56820</name>
</gene>
<keyword evidence="2" id="KW-1003">Cell membrane</keyword>
<feature type="transmembrane region" description="Helical" evidence="6">
    <location>
        <begin position="291"/>
        <end position="311"/>
    </location>
</feature>
<dbReference type="PROSITE" id="PS00216">
    <property type="entry name" value="SUGAR_TRANSPORT_1"/>
    <property type="match status" value="1"/>
</dbReference>
<feature type="transmembrane region" description="Helical" evidence="6">
    <location>
        <begin position="357"/>
        <end position="375"/>
    </location>
</feature>
<dbReference type="InterPro" id="IPR036259">
    <property type="entry name" value="MFS_trans_sf"/>
</dbReference>
<evidence type="ECO:0000256" key="4">
    <source>
        <dbReference type="ARBA" id="ARBA00022989"/>
    </source>
</evidence>
<keyword evidence="5 6" id="KW-0472">Membrane</keyword>
<dbReference type="Pfam" id="PF07690">
    <property type="entry name" value="MFS_1"/>
    <property type="match status" value="1"/>
</dbReference>
<evidence type="ECO:0000256" key="3">
    <source>
        <dbReference type="ARBA" id="ARBA00022692"/>
    </source>
</evidence>
<feature type="transmembrane region" description="Helical" evidence="6">
    <location>
        <begin position="87"/>
        <end position="105"/>
    </location>
</feature>
<dbReference type="CDD" id="cd06173">
    <property type="entry name" value="MFS_MefA_like"/>
    <property type="match status" value="1"/>
</dbReference>
<dbReference type="Gene3D" id="1.20.1250.20">
    <property type="entry name" value="MFS general substrate transporter like domains"/>
    <property type="match status" value="1"/>
</dbReference>
<evidence type="ECO:0000256" key="2">
    <source>
        <dbReference type="ARBA" id="ARBA00022475"/>
    </source>
</evidence>
<reference evidence="7" key="2">
    <citation type="submission" date="2020-09" db="EMBL/GenBank/DDBJ databases">
        <authorList>
            <person name="Sun Q."/>
            <person name="Zhou Y."/>
        </authorList>
    </citation>
    <scope>NUCLEOTIDE SEQUENCE</scope>
    <source>
        <strain evidence="7">CGMCC 4.5737</strain>
    </source>
</reference>
<evidence type="ECO:0000313" key="8">
    <source>
        <dbReference type="Proteomes" id="UP000637578"/>
    </source>
</evidence>
<evidence type="ECO:0000313" key="7">
    <source>
        <dbReference type="EMBL" id="GGM78818.1"/>
    </source>
</evidence>
<protein>
    <recommendedName>
        <fullName evidence="9">MFS transporter</fullName>
    </recommendedName>
</protein>
<dbReference type="PANTHER" id="PTHR23513:SF18">
    <property type="entry name" value="INTEGRAL MEMBRANE PROTEIN"/>
    <property type="match status" value="1"/>
</dbReference>
<name>A0A8J3FXD9_9PSEU</name>
<dbReference type="PANTHER" id="PTHR23513">
    <property type="entry name" value="INTEGRAL MEMBRANE EFFLUX PROTEIN-RELATED"/>
    <property type="match status" value="1"/>
</dbReference>
<dbReference type="AlphaFoldDB" id="A0A8J3FXD9"/>
<proteinExistence type="predicted"/>
<reference evidence="7" key="1">
    <citation type="journal article" date="2014" name="Int. J. Syst. Evol. Microbiol.">
        <title>Complete genome sequence of Corynebacterium casei LMG S-19264T (=DSM 44701T), isolated from a smear-ripened cheese.</title>
        <authorList>
            <consortium name="US DOE Joint Genome Institute (JGI-PGF)"/>
            <person name="Walter F."/>
            <person name="Albersmeier A."/>
            <person name="Kalinowski J."/>
            <person name="Ruckert C."/>
        </authorList>
    </citation>
    <scope>NUCLEOTIDE SEQUENCE</scope>
    <source>
        <strain evidence="7">CGMCC 4.5737</strain>
    </source>
</reference>
<dbReference type="GO" id="GO:0022857">
    <property type="term" value="F:transmembrane transporter activity"/>
    <property type="evidence" value="ECO:0007669"/>
    <property type="project" value="InterPro"/>
</dbReference>
<keyword evidence="3 6" id="KW-0812">Transmembrane</keyword>
<accession>A0A8J3FXD9</accession>
<dbReference type="SUPFAM" id="SSF103473">
    <property type="entry name" value="MFS general substrate transporter"/>
    <property type="match status" value="1"/>
</dbReference>
<evidence type="ECO:0008006" key="9">
    <source>
        <dbReference type="Google" id="ProtNLM"/>
    </source>
</evidence>
<keyword evidence="4 6" id="KW-1133">Transmembrane helix</keyword>
<keyword evidence="8" id="KW-1185">Reference proteome</keyword>
<dbReference type="InterPro" id="IPR005829">
    <property type="entry name" value="Sugar_transporter_CS"/>
</dbReference>
<dbReference type="Proteomes" id="UP000637578">
    <property type="component" value="Unassembled WGS sequence"/>
</dbReference>
<feature type="transmembrane region" description="Helical" evidence="6">
    <location>
        <begin position="175"/>
        <end position="197"/>
    </location>
</feature>
<comment type="caution">
    <text evidence="7">The sequence shown here is derived from an EMBL/GenBank/DDBJ whole genome shotgun (WGS) entry which is preliminary data.</text>
</comment>
<dbReference type="EMBL" id="BMMK01000042">
    <property type="protein sequence ID" value="GGM78818.1"/>
    <property type="molecule type" value="Genomic_DNA"/>
</dbReference>
<dbReference type="InterPro" id="IPR011701">
    <property type="entry name" value="MFS"/>
</dbReference>
<feature type="transmembrane region" description="Helical" evidence="6">
    <location>
        <begin position="150"/>
        <end position="169"/>
    </location>
</feature>
<feature type="transmembrane region" description="Helical" evidence="6">
    <location>
        <begin position="111"/>
        <end position="138"/>
    </location>
</feature>
<feature type="transmembrane region" description="Helical" evidence="6">
    <location>
        <begin position="317"/>
        <end position="336"/>
    </location>
</feature>
<evidence type="ECO:0000256" key="5">
    <source>
        <dbReference type="ARBA" id="ARBA00023136"/>
    </source>
</evidence>
<evidence type="ECO:0000256" key="1">
    <source>
        <dbReference type="ARBA" id="ARBA00004651"/>
    </source>
</evidence>
<feature type="transmembrane region" description="Helical" evidence="6">
    <location>
        <begin position="20"/>
        <end position="44"/>
    </location>
</feature>
<feature type="transmembrane region" description="Helical" evidence="6">
    <location>
        <begin position="50"/>
        <end position="75"/>
    </location>
</feature>